<comment type="catalytic activity">
    <reaction evidence="13">
        <text>1D-myo-inositol 1,2,4,5,6-pentakisphosphate + H2O = 1D-myo-inositol 1,2,5,6-tetrakisphosphate + phosphate</text>
        <dbReference type="Rhea" id="RHEA:77115"/>
        <dbReference type="ChEBI" id="CHEBI:15377"/>
        <dbReference type="ChEBI" id="CHEBI:43474"/>
        <dbReference type="ChEBI" id="CHEBI:57798"/>
        <dbReference type="ChEBI" id="CHEBI:195535"/>
        <dbReference type="EC" id="3.1.3.62"/>
    </reaction>
    <physiologicalReaction direction="left-to-right" evidence="13">
        <dbReference type="Rhea" id="RHEA:77116"/>
    </physiologicalReaction>
</comment>
<keyword evidence="10" id="KW-0325">Glycoprotein</keyword>
<evidence type="ECO:0000256" key="17">
    <source>
        <dbReference type="SAM" id="SignalP"/>
    </source>
</evidence>
<dbReference type="GO" id="GO:0034417">
    <property type="term" value="F:bisphosphoglycerate 3-phosphatase activity"/>
    <property type="evidence" value="ECO:0007669"/>
    <property type="project" value="UniProtKB-EC"/>
</dbReference>
<feature type="disulfide bond" evidence="16">
    <location>
        <begin position="420"/>
        <end position="427"/>
    </location>
</feature>
<feature type="chain" id="PRO_5027546436" description="Multiple inositol polyphosphate phosphatase 1" evidence="17">
    <location>
        <begin position="30"/>
        <end position="454"/>
    </location>
</feature>
<dbReference type="InterPro" id="IPR000560">
    <property type="entry name" value="His_Pase_clade-2"/>
</dbReference>
<evidence type="ECO:0000256" key="12">
    <source>
        <dbReference type="ARBA" id="ARBA00043668"/>
    </source>
</evidence>
<evidence type="ECO:0000256" key="15">
    <source>
        <dbReference type="ARBA" id="ARBA00043832"/>
    </source>
</evidence>
<dbReference type="Pfam" id="PF00328">
    <property type="entry name" value="His_Phos_2"/>
    <property type="match status" value="1"/>
</dbReference>
<evidence type="ECO:0000256" key="6">
    <source>
        <dbReference type="ARBA" id="ARBA00022475"/>
    </source>
</evidence>
<dbReference type="PANTHER" id="PTHR20963:SF51">
    <property type="entry name" value="MULTIPLE INOSITOL POLYPHOSPHATE PHOSPHATASE 1"/>
    <property type="match status" value="1"/>
</dbReference>
<evidence type="ECO:0000256" key="5">
    <source>
        <dbReference type="ARBA" id="ARBA00018097"/>
    </source>
</evidence>
<dbReference type="Gene3D" id="3.40.50.1240">
    <property type="entry name" value="Phosphoglycerate mutase-like"/>
    <property type="match status" value="1"/>
</dbReference>
<comment type="catalytic activity">
    <reaction evidence="14">
        <text>1D-myo-inositol hexakisphosphate + H2O = 1D-myo-inositol 1,2,4,5,6-pentakisphosphate + phosphate</text>
        <dbReference type="Rhea" id="RHEA:16989"/>
        <dbReference type="ChEBI" id="CHEBI:15377"/>
        <dbReference type="ChEBI" id="CHEBI:43474"/>
        <dbReference type="ChEBI" id="CHEBI:57798"/>
        <dbReference type="ChEBI" id="CHEBI:58130"/>
        <dbReference type="EC" id="3.1.3.62"/>
    </reaction>
    <physiologicalReaction direction="left-to-right" evidence="14">
        <dbReference type="Rhea" id="RHEA:16990"/>
    </physiologicalReaction>
</comment>
<keyword evidence="8" id="KW-0378">Hydrolase</keyword>
<dbReference type="FunFam" id="3.40.50.1240:FF:000014">
    <property type="entry name" value="Multiple inositol polyphosphate phosphatase 1"/>
    <property type="match status" value="1"/>
</dbReference>
<comment type="catalytic activity">
    <reaction evidence="12">
        <text>1D-myo-inositol 1,2,5,6-tetrakisphosphate + H2O = 1D-myo-inositol 1,2,6-trisphosphate + phosphate</text>
        <dbReference type="Rhea" id="RHEA:77119"/>
        <dbReference type="ChEBI" id="CHEBI:15377"/>
        <dbReference type="ChEBI" id="CHEBI:43474"/>
        <dbReference type="ChEBI" id="CHEBI:195535"/>
        <dbReference type="ChEBI" id="CHEBI:195537"/>
        <dbReference type="EC" id="3.1.3.62"/>
    </reaction>
    <physiologicalReaction direction="left-to-right" evidence="12">
        <dbReference type="Rhea" id="RHEA:77120"/>
    </physiologicalReaction>
</comment>
<accession>A0A6P9A6H0</accession>
<keyword evidence="7 17" id="KW-0732">Signal</keyword>
<evidence type="ECO:0000256" key="14">
    <source>
        <dbReference type="ARBA" id="ARBA00043691"/>
    </source>
</evidence>
<sequence length="454" mass="52336">MAYATRRSLLVRVLFAQLVLSSKTSIVLSECHNGSSLVNVSLATKTPYRFVANRDDSPPTYQGCSPIKFWSMIRHGTRNPSDSIIQRMNEHLPLIRDEIIKAHRKGKGSLCSHELRQLSKWSPQLEEAEEKILTHEGEDELLLLGERFQKRFPHLLPEVYSNSSFKFQFTATQRAEESARSFTVGLFGRRISQHVWFPEGIYRDPVLRFYKLCENWRKSVDKNPEASKEQHSFAKGPEMVKVQKEVTQRLGLSELISYDDVILIYVTCSFEIAWFPKKNSPWCAVLSDYDLKVMEYAEDLDNYWIDGYGYKINYEQACPTIKDMFNFFSSPDTKEKAIVYFSHAGTVLKMLAHLGLYRDDEPLLASNFNQMLHKRQWRVGQISSFASNIAFVLYKCGNESSAPLKILTLHQERPVRLPGCPSHEDLCSIHKFEDAFSSSIKNCDFQNMCAFKSN</sequence>
<dbReference type="OrthoDB" id="6509975at2759"/>
<organism evidence="19">
    <name type="scientific">Thrips palmi</name>
    <name type="common">Melon thrips</name>
    <dbReference type="NCBI Taxonomy" id="161013"/>
    <lineage>
        <taxon>Eukaryota</taxon>
        <taxon>Metazoa</taxon>
        <taxon>Ecdysozoa</taxon>
        <taxon>Arthropoda</taxon>
        <taxon>Hexapoda</taxon>
        <taxon>Insecta</taxon>
        <taxon>Pterygota</taxon>
        <taxon>Neoptera</taxon>
        <taxon>Paraneoptera</taxon>
        <taxon>Thysanoptera</taxon>
        <taxon>Terebrantia</taxon>
        <taxon>Thripoidea</taxon>
        <taxon>Thripidae</taxon>
        <taxon>Thrips</taxon>
    </lineage>
</organism>
<evidence type="ECO:0000256" key="4">
    <source>
        <dbReference type="ARBA" id="ARBA00013040"/>
    </source>
</evidence>
<evidence type="ECO:0000313" key="19">
    <source>
        <dbReference type="RefSeq" id="XP_034252056.1"/>
    </source>
</evidence>
<feature type="disulfide bond" evidence="16">
    <location>
        <begin position="268"/>
        <end position="283"/>
    </location>
</feature>
<protein>
    <recommendedName>
        <fullName evidence="5">Multiple inositol polyphosphate phosphatase 1</fullName>
        <ecNumber evidence="4">3.1.3.62</ecNumber>
        <ecNumber evidence="3">3.1.3.80</ecNumber>
    </recommendedName>
    <alternativeName>
        <fullName evidence="11">2,3-bisphosphoglycerate 3-phosphatase</fullName>
    </alternativeName>
</protein>
<dbReference type="RefSeq" id="XP_034252056.1">
    <property type="nucleotide sequence ID" value="XM_034396165.1"/>
</dbReference>
<keyword evidence="16" id="KW-1015">Disulfide bond</keyword>
<evidence type="ECO:0000256" key="8">
    <source>
        <dbReference type="ARBA" id="ARBA00022801"/>
    </source>
</evidence>
<dbReference type="PIRSF" id="PIRSF000894">
    <property type="entry name" value="Acid_phosphatase"/>
    <property type="match status" value="1"/>
</dbReference>
<comment type="similarity">
    <text evidence="2">Belongs to the histidine acid phosphatase family. MINPP1 subfamily.</text>
</comment>
<keyword evidence="18" id="KW-1185">Reference proteome</keyword>
<evidence type="ECO:0000256" key="7">
    <source>
        <dbReference type="ARBA" id="ARBA00022729"/>
    </source>
</evidence>
<dbReference type="EC" id="3.1.3.80" evidence="3"/>
<dbReference type="GeneID" id="117651807"/>
<dbReference type="PANTHER" id="PTHR20963">
    <property type="entry name" value="MULTIPLE INOSITOL POLYPHOSPHATE PHOSPHATASE-RELATED"/>
    <property type="match status" value="1"/>
</dbReference>
<evidence type="ECO:0000256" key="3">
    <source>
        <dbReference type="ARBA" id="ARBA00012976"/>
    </source>
</evidence>
<dbReference type="InterPro" id="IPR029033">
    <property type="entry name" value="His_PPase_superfam"/>
</dbReference>
<evidence type="ECO:0000256" key="10">
    <source>
        <dbReference type="ARBA" id="ARBA00023180"/>
    </source>
</evidence>
<evidence type="ECO:0000256" key="1">
    <source>
        <dbReference type="ARBA" id="ARBA00004236"/>
    </source>
</evidence>
<dbReference type="CDD" id="cd07061">
    <property type="entry name" value="HP_HAP_like"/>
    <property type="match status" value="1"/>
</dbReference>
<dbReference type="InterPro" id="IPR016274">
    <property type="entry name" value="Histidine_acid_Pase_euk"/>
</dbReference>
<dbReference type="FunCoup" id="A0A6P9A6H0">
    <property type="interactions" value="443"/>
</dbReference>
<evidence type="ECO:0000256" key="13">
    <source>
        <dbReference type="ARBA" id="ARBA00043671"/>
    </source>
</evidence>
<feature type="signal peptide" evidence="17">
    <location>
        <begin position="1"/>
        <end position="29"/>
    </location>
</feature>
<dbReference type="SUPFAM" id="SSF53254">
    <property type="entry name" value="Phosphoglycerate mutase-like"/>
    <property type="match status" value="1"/>
</dbReference>
<evidence type="ECO:0000313" key="18">
    <source>
        <dbReference type="Proteomes" id="UP000515158"/>
    </source>
</evidence>
<dbReference type="KEGG" id="tpal:117651807"/>
<keyword evidence="9" id="KW-0472">Membrane</keyword>
<feature type="disulfide bond" evidence="16">
    <location>
        <begin position="213"/>
        <end position="449"/>
    </location>
</feature>
<dbReference type="GO" id="GO:0005886">
    <property type="term" value="C:plasma membrane"/>
    <property type="evidence" value="ECO:0007669"/>
    <property type="project" value="UniProtKB-SubCell"/>
</dbReference>
<proteinExistence type="inferred from homology"/>
<dbReference type="GO" id="GO:0003993">
    <property type="term" value="F:acid phosphatase activity"/>
    <property type="evidence" value="ECO:0007669"/>
    <property type="project" value="TreeGrafter"/>
</dbReference>
<dbReference type="AlphaFoldDB" id="A0A6P9A6H0"/>
<comment type="subcellular location">
    <subcellularLocation>
        <location evidence="1">Cell membrane</location>
    </subcellularLocation>
</comment>
<evidence type="ECO:0000256" key="11">
    <source>
        <dbReference type="ARBA" id="ARBA00031642"/>
    </source>
</evidence>
<keyword evidence="6" id="KW-1003">Cell membrane</keyword>
<evidence type="ECO:0000256" key="2">
    <source>
        <dbReference type="ARBA" id="ARBA00008422"/>
    </source>
</evidence>
<comment type="catalytic activity">
    <reaction evidence="15">
        <text>(2R)-2,3-bisphosphoglycerate + H2O = (2R)-2-phosphoglycerate + phosphate</text>
        <dbReference type="Rhea" id="RHEA:27381"/>
        <dbReference type="ChEBI" id="CHEBI:15377"/>
        <dbReference type="ChEBI" id="CHEBI:43474"/>
        <dbReference type="ChEBI" id="CHEBI:58248"/>
        <dbReference type="ChEBI" id="CHEBI:58289"/>
        <dbReference type="EC" id="3.1.3.80"/>
    </reaction>
    <physiologicalReaction direction="left-to-right" evidence="15">
        <dbReference type="Rhea" id="RHEA:27382"/>
    </physiologicalReaction>
</comment>
<dbReference type="InParanoid" id="A0A6P9A6H0"/>
<evidence type="ECO:0000256" key="16">
    <source>
        <dbReference type="PIRSR" id="PIRSR000894-2"/>
    </source>
</evidence>
<evidence type="ECO:0000256" key="9">
    <source>
        <dbReference type="ARBA" id="ARBA00023136"/>
    </source>
</evidence>
<dbReference type="GO" id="GO:0052745">
    <property type="term" value="F:inositol phosphate phosphatase activity"/>
    <property type="evidence" value="ECO:0007669"/>
    <property type="project" value="TreeGrafter"/>
</dbReference>
<name>A0A6P9A6H0_THRPL</name>
<reference evidence="19" key="1">
    <citation type="submission" date="2025-08" db="UniProtKB">
        <authorList>
            <consortium name="RefSeq"/>
        </authorList>
    </citation>
    <scope>IDENTIFICATION</scope>
    <source>
        <tissue evidence="19">Total insect</tissue>
    </source>
</reference>
<dbReference type="Proteomes" id="UP000515158">
    <property type="component" value="Unplaced"/>
</dbReference>
<dbReference type="EC" id="3.1.3.62" evidence="4"/>
<gene>
    <name evidence="19" type="primary">LOC117651807</name>
</gene>